<dbReference type="OrthoDB" id="5046242at2759"/>
<feature type="compositionally biased region" description="Basic and acidic residues" evidence="2">
    <location>
        <begin position="931"/>
        <end position="942"/>
    </location>
</feature>
<evidence type="ECO:0000313" key="4">
    <source>
        <dbReference type="EMBL" id="OLP89156.1"/>
    </source>
</evidence>
<dbReference type="EMBL" id="LSRX01000775">
    <property type="protein sequence ID" value="OLP89156.1"/>
    <property type="molecule type" value="Genomic_DNA"/>
</dbReference>
<dbReference type="Gene3D" id="3.90.660.10">
    <property type="match status" value="1"/>
</dbReference>
<comment type="caution">
    <text evidence="4">The sequence shown here is derived from an EMBL/GenBank/DDBJ whole genome shotgun (WGS) entry which is preliminary data.</text>
</comment>
<dbReference type="CDD" id="cd06503">
    <property type="entry name" value="ATP-synt_Fo_b"/>
    <property type="match status" value="1"/>
</dbReference>
<dbReference type="GO" id="GO:0032259">
    <property type="term" value="P:methylation"/>
    <property type="evidence" value="ECO:0007669"/>
    <property type="project" value="UniProtKB-KW"/>
</dbReference>
<feature type="compositionally biased region" description="Low complexity" evidence="2">
    <location>
        <begin position="2107"/>
        <end position="2127"/>
    </location>
</feature>
<dbReference type="InterPro" id="IPR050281">
    <property type="entry name" value="Flavin_monoamine_oxidase"/>
</dbReference>
<sequence>MASLVSFDEMNPKAVIASPRSLQACKQEGVLPQELVFKPFEAFQDRNLSPRLQKLRFDFFEAKRRDLLAAARRARDGIMSDEHREKESSNQQLALVAKESGLSKGAILALNSDTLKLERQKLLRAQETERSWLKSALNSELHQLKQLESANQTLSAEAEDRLDKIREQSRKMKEMNDKRAEMEERKQMEMEARQKLEKQLAKEEFHKQQLELQNKQKEDAKRLKEAYERQVRDAERKRQIEREKAEKREQEYRDLQARKDEMRAQDQRRIDLMAQKQEAFRELLRDRKDARDMKIYNSIQANQDIEHKRREDFERKQSEEMEREERLMQALALKQEESAKRSFQTMMRRKVIQEEATRKAEERRGAILDQQEETEYRLMEHEAKKERYLDFKRELDALRAKNKEINVERQRRREDAEREAIAEAVKKKDEKIDHMHAERHRMWELRRAAQAEAYKARAQVKDEILRQRIASKFDSKKLEVKLESVMQSDLFSAKECLPRALKRCCGYRSVLAKMETIVAEDEHGLLEKLRQLLASWGALNASSPAFVYFYGGDAHPPYYANRVDTSERGFAVEELMDVFLALNRRTDAVAKRLSEFWPPPRKASSHWQKENGLAFTFGDHGEQLSGADPPPHGNLVSPDVSRTMMAFEARSFASRVASPGLFRMADVYATIADLVGLELKGKLFVGTSLFGKLEAQSQSRRFGVASFSFYRPGDLAAAHFRASDGQICAAEFHRGSQGWKLFKADSLQDLFGSGKSLSSVEADPSSTCANESMAALSWALKQRQAMNTLLTAVLPQFAQHAGDLEAVYFTRSQRGSSVTGLLAAMVGQWEQIGRTGRAAEPSGGPVAGRLERLQRHRENIRRIYRELNADRSDATESIRVEKEAATAGVPLPSACGQKNQIPTPGRASPTGNSAEFPKSGDGRSWASATEKSQRSAEREDFPSPRSPEPSANDPVSQEILDALQHYEPPRLGVAAGEGDAQASVRPTSPLPPADLEHEGQQLSGQLPRYALLAADAPGLHGADFEMGGMRQPISIYCCAKFTVAAVITLLCMLGTVFWASHDGSENARPPSFLQMTSSRMRSWGKHERRKAVGSLSGKEDQCPAELLSRHGDCRVVKVRQTWQLGKSIRMRKDTVIVWSAVDPELASVKDSIIGFKPAMVDVKSRCPGESESNMQVNLVHHINLYAYDAAMPLTIGQPYVFDGASNPVLPPKLEEQSMRMLASHDKEAGDYFLPSGYGIPFGKQVLMERHFLFPKCWNYDEDVAESSGMDLYVTSSHSLKPAALIGAVNFNMNILPKQGPVEWVTRISAEKLKGLVSGGGNDWPEILAVHLHTHDVASGKFFEILNKDGSVAFRSDKEKAGYGLQEQSFANLPEKGWPRLRVQAGQQFLQHCLFESNHLQKPVVYGLGWGEEMCAPLLVVGGVPTGTFPMSLRVLCFFLAPIATSSAACEEGRIFVVGSGIAGLVAASSLRRFGCNVTVLEALDRLGGRTHTLHTGVFAGREEGAHWVHGGIDNVPVSTLLDMHKVGQVRVGGDDDYEGSRSRLLMLSSSNVPLTAAERDVSFDLFESARAASEAFASDKLSEKDLGTSVADVWRRALEVNYSSYGRALLDWHQKVSYEQDSGASIQELSALAEYVEDYSDFYSNRSDGWEMHGDGFVQGGYSTLVQRLAAGLEVHLQSPVSRIEYSNDSVAITVNEQTLRGTAVILTASVGALQAENIAFEPALPSWKHAALKRLGMGNVAKVLVKLSKAVPILHGVYSLGRLAEGERKHQLLSYCICDEMEASRSPILECFLGGQQAITAEMMDAEELNRQVASELHAALGADVEEVMITKWSSNPYIKGAWSYARVNSSVEDFDALARSIGKLHFAGEGTCRLLYGNVHAAVVSGARAAHQLLKLERREEDSWPLFRRDILQLCATSGARQRAVPKSVQRLPLSQRPPRLASPLLLVCNDKSAEDPAVDWVNSQRSGALAAGPMPTILSSIDGYASRITGLWEDVVRDIKRLLSELRSAKPWNELFPGVVLANLRAASRFVPITSPITNHTHLKHAWHLMVSPALEIGTLQPSRSKALAGGLRPTLLVAAAVGGLTWTGKPWLRSGSTGRANGLSPLLRRPARSRLTSTSARTTQADSPVPRGRRSARVAGERGRAENRNTAQPLPWLLRGSVADHLLGRVREVQNRRAIVQLYWRSPQGLRELSPMQGFIDLQAGVQEAGGNDEAGGWRRPLRVGQDVSVHVSPLAAHLEGDELPLKLSPEAKLPRRPSLRRALEKAASSPKRGASERLPKKERHSSVYWGAAKALPFLLAGRVGRHLRGKVQELRGRSAVVQIFWEVSPVPGLEEPQLGPVKGKVCLKDLMATYGISRHQRPPPKCADFLHEGQLVSVEVADMPSDQSLNFVLSMQQPVMPSSVPTPPGRVPLEWRDFLDTHGLVVEFANLRLPPAEALEVFQRELGGMRTLATETIAATIWELTQRGQDIVVTGAIPAAERLFLQTRLALRHLAALPRTPPGLPDVLFLCSGSIARRFRKASEDGFRDEGPIHQTLAGTTHWVLERARNNPELLSRISLFIVDGACPMQELLELLNFMPRGRRWGPTYLFHRETLPAKNTAAETALVDAPARLQLANGVRGAHISMRIVNADNAKEAAALIAQLHTRQSILVFTSEISVLQDELRRVVAAQALASERLCIVHSTERWRASASFDIILHVSPPPTTAEYLRRLASCKKEAISLVAASLDDPPTWSHVWAKHVSDFATGLQMAKLREDLAELSRPPDNNETEIEAPRVAEVELSNSFQKDYMVQGDEELVWRAGEATDLDEVFELRNDSSTLRHRGGSAWLLPEQSSPVTRVILDTTSTSFTSYIGNSSLH</sequence>
<feature type="region of interest" description="Disordered" evidence="2">
    <location>
        <begin position="2254"/>
        <end position="2286"/>
    </location>
</feature>
<evidence type="ECO:0000313" key="5">
    <source>
        <dbReference type="Proteomes" id="UP000186817"/>
    </source>
</evidence>
<dbReference type="SUPFAM" id="SSF53649">
    <property type="entry name" value="Alkaline phosphatase-like"/>
    <property type="match status" value="1"/>
</dbReference>
<proteinExistence type="predicted"/>
<evidence type="ECO:0000259" key="3">
    <source>
        <dbReference type="Pfam" id="PF01593"/>
    </source>
</evidence>
<reference evidence="4 5" key="1">
    <citation type="submission" date="2016-02" db="EMBL/GenBank/DDBJ databases">
        <title>Genome analysis of coral dinoflagellate symbionts highlights evolutionary adaptations to a symbiotic lifestyle.</title>
        <authorList>
            <person name="Aranda M."/>
            <person name="Li Y."/>
            <person name="Liew Y.J."/>
            <person name="Baumgarten S."/>
            <person name="Simakov O."/>
            <person name="Wilson M."/>
            <person name="Piel J."/>
            <person name="Ashoor H."/>
            <person name="Bougouffa S."/>
            <person name="Bajic V.B."/>
            <person name="Ryu T."/>
            <person name="Ravasi T."/>
            <person name="Bayer T."/>
            <person name="Micklem G."/>
            <person name="Kim H."/>
            <person name="Bhak J."/>
            <person name="Lajeunesse T.C."/>
            <person name="Voolstra C.R."/>
        </authorList>
    </citation>
    <scope>NUCLEOTIDE SEQUENCE [LARGE SCALE GENOMIC DNA]</scope>
    <source>
        <strain evidence="4 5">CCMP2467</strain>
    </source>
</reference>
<feature type="region of interest" description="Disordered" evidence="2">
    <location>
        <begin position="2101"/>
        <end position="2154"/>
    </location>
</feature>
<dbReference type="InterPro" id="IPR036939">
    <property type="entry name" value="Cu2_ascorb_mOase_N_sf"/>
</dbReference>
<gene>
    <name evidence="4" type="primary">KDM1B</name>
    <name evidence="4" type="ORF">AK812_SmicGene29401</name>
</gene>
<dbReference type="InterPro" id="IPR036188">
    <property type="entry name" value="FAD/NAD-bd_sf"/>
</dbReference>
<dbReference type="SUPFAM" id="SSF54373">
    <property type="entry name" value="FAD-linked reductases, C-terminal domain"/>
    <property type="match status" value="1"/>
</dbReference>
<feature type="region of interest" description="Disordered" evidence="2">
    <location>
        <begin position="972"/>
        <end position="999"/>
    </location>
</feature>
<feature type="region of interest" description="Disordered" evidence="2">
    <location>
        <begin position="889"/>
        <end position="954"/>
    </location>
</feature>
<dbReference type="PANTHER" id="PTHR10742">
    <property type="entry name" value="FLAVIN MONOAMINE OXIDASE"/>
    <property type="match status" value="1"/>
</dbReference>
<feature type="coiled-coil region" evidence="1">
    <location>
        <begin position="381"/>
        <end position="415"/>
    </location>
</feature>
<name>A0A1Q9D1X3_SYMMI</name>
<feature type="domain" description="Amine oxidase" evidence="3">
    <location>
        <begin position="1461"/>
        <end position="1896"/>
    </location>
</feature>
<feature type="region of interest" description="Disordered" evidence="2">
    <location>
        <begin position="152"/>
        <end position="182"/>
    </location>
</feature>
<keyword evidence="5" id="KW-1185">Reference proteome</keyword>
<keyword evidence="1" id="KW-0175">Coiled coil</keyword>
<dbReference type="InterPro" id="IPR017850">
    <property type="entry name" value="Alkaline_phosphatase_core_sf"/>
</dbReference>
<dbReference type="InterPro" id="IPR002937">
    <property type="entry name" value="Amino_oxidase"/>
</dbReference>
<dbReference type="GO" id="GO:0016715">
    <property type="term" value="F:oxidoreductase activity, acting on paired donors, with incorporation or reduction of molecular oxygen, reduced ascorbate as one donor, and incorporation of one atom of oxygen"/>
    <property type="evidence" value="ECO:0007669"/>
    <property type="project" value="InterPro"/>
</dbReference>
<keyword evidence="4" id="KW-0489">Methyltransferase</keyword>
<organism evidence="4 5">
    <name type="scientific">Symbiodinium microadriaticum</name>
    <name type="common">Dinoflagellate</name>
    <name type="synonym">Zooxanthella microadriatica</name>
    <dbReference type="NCBI Taxonomy" id="2951"/>
    <lineage>
        <taxon>Eukaryota</taxon>
        <taxon>Sar</taxon>
        <taxon>Alveolata</taxon>
        <taxon>Dinophyceae</taxon>
        <taxon>Suessiales</taxon>
        <taxon>Symbiodiniaceae</taxon>
        <taxon>Symbiodinium</taxon>
    </lineage>
</organism>
<keyword evidence="4" id="KW-0808">Transferase</keyword>
<evidence type="ECO:0000256" key="2">
    <source>
        <dbReference type="SAM" id="MobiDB-lite"/>
    </source>
</evidence>
<dbReference type="Gene3D" id="3.40.720.10">
    <property type="entry name" value="Alkaline Phosphatase, subunit A"/>
    <property type="match status" value="1"/>
</dbReference>
<dbReference type="GO" id="GO:0008168">
    <property type="term" value="F:methyltransferase activity"/>
    <property type="evidence" value="ECO:0007669"/>
    <property type="project" value="UniProtKB-KW"/>
</dbReference>
<dbReference type="Gene3D" id="3.50.50.60">
    <property type="entry name" value="FAD/NAD(P)-binding domain"/>
    <property type="match status" value="1"/>
</dbReference>
<dbReference type="Gene3D" id="2.60.120.310">
    <property type="entry name" value="Copper type II, ascorbate-dependent monooxygenase, N-terminal domain"/>
    <property type="match status" value="1"/>
</dbReference>
<evidence type="ECO:0000256" key="1">
    <source>
        <dbReference type="SAM" id="Coils"/>
    </source>
</evidence>
<dbReference type="SUPFAM" id="SSF51905">
    <property type="entry name" value="FAD/NAD(P)-binding domain"/>
    <property type="match status" value="1"/>
</dbReference>
<feature type="compositionally biased region" description="Basic and acidic residues" evidence="2">
    <location>
        <begin position="158"/>
        <end position="182"/>
    </location>
</feature>
<dbReference type="GO" id="GO:0005507">
    <property type="term" value="F:copper ion binding"/>
    <property type="evidence" value="ECO:0007669"/>
    <property type="project" value="InterPro"/>
</dbReference>
<dbReference type="PANTHER" id="PTHR10742:SF410">
    <property type="entry name" value="LYSINE-SPECIFIC HISTONE DEMETHYLASE 2"/>
    <property type="match status" value="1"/>
</dbReference>
<dbReference type="Pfam" id="PF01593">
    <property type="entry name" value="Amino_oxidase"/>
    <property type="match status" value="1"/>
</dbReference>
<accession>A0A1Q9D1X3</accession>
<protein>
    <submittedName>
        <fullName evidence="4">Lysine-specific histone demethylase 1B</fullName>
    </submittedName>
</protein>
<dbReference type="Proteomes" id="UP000186817">
    <property type="component" value="Unassembled WGS sequence"/>
</dbReference>